<comment type="caution">
    <text evidence="2">The sequence shown here is derived from an EMBL/GenBank/DDBJ whole genome shotgun (WGS) entry which is preliminary data.</text>
</comment>
<feature type="transmembrane region" description="Helical" evidence="1">
    <location>
        <begin position="202"/>
        <end position="220"/>
    </location>
</feature>
<accession>A0A9D2H920</accession>
<dbReference type="AlphaFoldDB" id="A0A9D2H920"/>
<reference evidence="2" key="2">
    <citation type="submission" date="2021-04" db="EMBL/GenBank/DDBJ databases">
        <authorList>
            <person name="Gilroy R."/>
        </authorList>
    </citation>
    <scope>NUCLEOTIDE SEQUENCE</scope>
    <source>
        <strain evidence="2">ChiSjej2B20-11307</strain>
    </source>
</reference>
<keyword evidence="1" id="KW-1133">Transmembrane helix</keyword>
<keyword evidence="1" id="KW-0472">Membrane</keyword>
<dbReference type="EMBL" id="DXAK01000035">
    <property type="protein sequence ID" value="HJA06848.1"/>
    <property type="molecule type" value="Genomic_DNA"/>
</dbReference>
<feature type="transmembrane region" description="Helical" evidence="1">
    <location>
        <begin position="151"/>
        <end position="170"/>
    </location>
</feature>
<dbReference type="Pfam" id="PF07907">
    <property type="entry name" value="YibE_F"/>
    <property type="match status" value="1"/>
</dbReference>
<dbReference type="PANTHER" id="PTHR41771:SF1">
    <property type="entry name" value="MEMBRANE PROTEIN"/>
    <property type="match status" value="1"/>
</dbReference>
<dbReference type="Proteomes" id="UP000824223">
    <property type="component" value="Unassembled WGS sequence"/>
</dbReference>
<feature type="transmembrane region" description="Helical" evidence="1">
    <location>
        <begin position="177"/>
        <end position="196"/>
    </location>
</feature>
<dbReference type="InterPro" id="IPR012507">
    <property type="entry name" value="YibE_F"/>
</dbReference>
<feature type="transmembrane region" description="Helical" evidence="1">
    <location>
        <begin position="32"/>
        <end position="49"/>
    </location>
</feature>
<keyword evidence="1" id="KW-0812">Transmembrane</keyword>
<feature type="transmembrane region" description="Helical" evidence="1">
    <location>
        <begin position="337"/>
        <end position="355"/>
    </location>
</feature>
<evidence type="ECO:0000313" key="2">
    <source>
        <dbReference type="EMBL" id="HJA06848.1"/>
    </source>
</evidence>
<feature type="transmembrane region" description="Helical" evidence="1">
    <location>
        <begin position="279"/>
        <end position="300"/>
    </location>
</feature>
<gene>
    <name evidence="2" type="ORF">H9798_06890</name>
</gene>
<organism evidence="2 3">
    <name type="scientific">Candidatus Mediterraneibacter pullicola</name>
    <dbReference type="NCBI Taxonomy" id="2838682"/>
    <lineage>
        <taxon>Bacteria</taxon>
        <taxon>Bacillati</taxon>
        <taxon>Bacillota</taxon>
        <taxon>Clostridia</taxon>
        <taxon>Lachnospirales</taxon>
        <taxon>Lachnospiraceae</taxon>
        <taxon>Mediterraneibacter</taxon>
    </lineage>
</organism>
<protein>
    <submittedName>
        <fullName evidence="2">YibE/F family protein</fullName>
    </submittedName>
</protein>
<dbReference type="PANTHER" id="PTHR41771">
    <property type="entry name" value="MEMBRANE PROTEIN-RELATED"/>
    <property type="match status" value="1"/>
</dbReference>
<name>A0A9D2H920_9FIRM</name>
<sequence length="412" mass="44474">MKIKEILKNNGRKKEKARQDDAVPTIKKGGQLLIAALALLAFAALLYFANHDRPVYRSSDISGIEYEVGRVIGILEDNTTVDEDMDGMWRGSMELQVEILTGRYKGETAEVTNYFSSLYNVRVEQGDKVSVRIDTGADSNYQVSIYNYYRAPWLVGCVAVFLLLLIVIGGKKGAKSAAGLIFTMVCIIWILLPLSLKGYSPLVVTTFLILVCNLVTFFLIDGIQAKTVVAAVGSVCGVLAGAVFSLIVQALMSVTTYQMEEAETLLLISGDTGLELKDLLLCGILIACMGAVMDVAMSIASACAELHDLNSELGAKELFRSGMNIGKDAMGTMSNTLIMAFAGNSLNMMLMIYSYGVSFQQLMNTDFVAIEIIGSIAGSIGIICTVPIVAFIAASVLGKRQKKGSLMHKKAE</sequence>
<evidence type="ECO:0000313" key="3">
    <source>
        <dbReference type="Proteomes" id="UP000824223"/>
    </source>
</evidence>
<feature type="transmembrane region" description="Helical" evidence="1">
    <location>
        <begin position="367"/>
        <end position="397"/>
    </location>
</feature>
<feature type="transmembrane region" description="Helical" evidence="1">
    <location>
        <begin position="227"/>
        <end position="252"/>
    </location>
</feature>
<evidence type="ECO:0000256" key="1">
    <source>
        <dbReference type="SAM" id="Phobius"/>
    </source>
</evidence>
<reference evidence="2" key="1">
    <citation type="journal article" date="2021" name="PeerJ">
        <title>Extensive microbial diversity within the chicken gut microbiome revealed by metagenomics and culture.</title>
        <authorList>
            <person name="Gilroy R."/>
            <person name="Ravi A."/>
            <person name="Getino M."/>
            <person name="Pursley I."/>
            <person name="Horton D.L."/>
            <person name="Alikhan N.F."/>
            <person name="Baker D."/>
            <person name="Gharbi K."/>
            <person name="Hall N."/>
            <person name="Watson M."/>
            <person name="Adriaenssens E.M."/>
            <person name="Foster-Nyarko E."/>
            <person name="Jarju S."/>
            <person name="Secka A."/>
            <person name="Antonio M."/>
            <person name="Oren A."/>
            <person name="Chaudhuri R.R."/>
            <person name="La Ragione R."/>
            <person name="Hildebrand F."/>
            <person name="Pallen M.J."/>
        </authorList>
    </citation>
    <scope>NUCLEOTIDE SEQUENCE</scope>
    <source>
        <strain evidence="2">ChiSjej2B20-11307</strain>
    </source>
</reference>
<proteinExistence type="predicted"/>